<sequence length="2975" mass="342405">MLRSWLSSNNHYDKHLDQEKQAGKSIFLKNIYKLVKESRNFINIEGLEIFIYNNSSAYYRIFHEVMTDRDREILMEKYPILADIFGNETSSKKKECSKKRAHASKGGSSVYNVSLIDQLLDSLLPFVINIKKGSLVIGTASTKYLLVTHWAQSQTLLHGIKSENSLDLYQLRLNTSHENLKMVLSPNPLYKNIEEIDLSQFTNAFLRNGKNIINFIKQRVSHKLDKIKHKRDNLKMNMIEQSNEWKGLAMYTHMINFDERRDDISDIPEKSHLNNDAENTLPFVEEYAKYSTILECSNVSHVYYFDIPGYVPDIVTPTMTDYQGPDVGNSGSAPEMRLDIQISDSQIFIGPWAYRNIMPVINLLFPGHSRDNTVPEILKPGDRRKYTRFKLFIDIQENCNFRIPTREKSKDAEFITETESFQNSKMNANIALPLSTKLIRPYGWIDLEVSEGTSFFFDFNYFPIDGKNKGSYSFDLLEPKITTSVNHEVLYSAEFHSLIWESFSPLTREETIVNCINQTTNNSKCNLLREHINLITDLANDFGLPIENVSLEDQYQTFSPQDYNFTWRFKDGYNLMVAVNDENIINSASDYDENNIISFVGDSSELEFNLPFKMLHQTSNNVDFSLKTKFYDVCLITPSYSTINEFSENNRIARGRNFDVSGHFEFFNGLSFGNIDNLELIFETEELNVLFYGFVIKYFTNFYENLFGETAKFKTADEYQEQIFQDTKHVSDIFSNNMDQSDWSSESTKKNNTDLDINISDKGSGEFHANKSEDQNDTNTLVLNKEDLKRTENELDITVKFNIKTANLYFPEKLLSVGDSISLHSQNMEIDIRALDYYFDLQINAEPIYIYENVCDPESSSEVFLNTNFFTSDKFGEEEGILTYLCCHNHRLTGPSPINDSYFSKWDFSIGKLMLDGNLSLLGKLVTTITNFDFSLDDFDNKLIVDKIDSYSLEFDSFEIEGIDMKLKDDDITINITANGITFDYREYERNGNSTLASVDVELLEFLCKKSGELVFKFSTEIDMEKTFRYANYKERKEKQKLLLLKNDAPFHRIWFLLPLEFRNYYIYQNSLGFIKTGQSIPNLPIPVTNDTGDSIIEDYISFANSRQFSIEERKQMLRKKILATETMDLFPLDSTPINDIADGKNKKTMKLNFNNFNMYLDIAKLDVWNCLLQRLSQNDCEGILDSIYIDIIKNLFLKENTEASDKIMDVIFERSKIKVLNSEYSKDKYVVIDASPINANIEVSKRFELKNNSITNSITKSILLATKKMSLALYDENNENVAMKNNMRFVLDSFNYQLTNDGESDVKKFDFGTFNTLLNIKELEILFELFTFNIDALSKEIRSLSKTIAGIQNREKELVLQLLLAGIQYGIDYDPPVISKLSPIVRLSKTHVRENRSWRICARLRHILKNVPENWEDEFLDRINKHEFTPQSLAIGEFFNCFKKWINIEKKVTESTYLYRRIFLNENNVHEIKISTDESFELFFKSIVLRVSSDLDGISDSIIFKELKFNVGNDLDTKNKLKIISDFNFVGGRIGLGTLLLLEMKNKIMMEFNEKKIVVDVDDPPVNDAKSEVSAGASLISHVNELMKVILAITIKKVKLDFDLDNQVFEVINHETNLNVDLNGFDNFTANIKSGLSNLAFKRKQYCLLKSSISDFNMDVQRIYNAINSKYELNINTDINTFNFINPEDTVKTIFILENIHATFQKYKQSVNNLLLDRSDTRKKKTDSKFSDIIYYKGTIKNLKTSTNILEPLIVETKTSNLSLSVDNAQDNIKMLLDVESFTIDISSVNSVHHYLLITQKKLHIITCIANAFSSKKTVCDLDFGLNKCKFLVYDMRSTGEKMASDLLKVFDQIDFIEDKLQSYRARKSTVSLDLEERDDQNVLYNFGITIDYIGLLFDFSAQQLISEMKKTVIGVKNYKNMGDDDELSSTSDSLWYYAIDSLSASINDKMLDPSQSKVFDTSLSGNVSEADVKEKLDLNLESKFFNIMFTPYSFVKMMWFINQFEYIYHIMQRDGMFKENVNKQNLEEVQLCNISSFLKKFNNIEFISKDLALGWIYSNQSGNENNWTENGLVFGYELLSLSHELKLGKVVMKDLYSGVTPFAKYYNYYNVMKSANFINFIKLPVLKIDYKSSTVSLKNFRNLSIDVFGDDVQMFFGENVISVVEHILESIYDLKKMESRYINKKPEIKKKEGFTNVTDKIKFFESMGFYEIKCSALFSGGFCSILSHKDFLDSREPTIVLHSPKVTMDLAYEFKEKDRFKHAILLNTQVDDSENILYPTSVPIFQRIAKDALLLDAFLKNAGSSQSDVDVLKSPILESGPPIETAIDFKGVLENIDIHCGVHCGSQEIALTCEPKAKVQAILGVKRMMFTADNTEIDGGRCISLFFESEKLLTKIHHIFSDSISTYFQLSKFSLHGFVSADNKLDQENLFITTANSLDAHIDITQIQNLNLFFDIWSTNSSLTKFEEVDSSKPLRLIKQKNGDDNASTDFNSVSLLSIFDKYYTESTFAMYVMFILKDVKCIIDFGPALGLVTLDGNKLWIEYTQYRNWSKDLALNLNKISLSSKGRLQGLIELKGFNVESLLKFQNLTNYSKNSYSLLDSMPDMEIYVQMQSLKSSLSFDYHAFLLTEFSDWSFKILNEKENSVPTIKTCVELNTIELYATALVTANLLSIYSSFEKIKSENLRSYYDTLYDSNTVTNVNTKLKSSIQTYLENIKKTLHIKIGNMYIQISPHSLIYPQVLIIENKNTVLNFVTYGVEKIFNEVEISTEELIGRVAKSATESMSEDRLIGIPISKYQEKAKQSIGGTIVSFPAIMTKMSTWNAKDSSTIEYIYNSLFGGLVSIKWNLGPIGFIREIWSTHAVALKQVNEARVEISLKEESAEKKKTSFFEEENIDKRIKEIELNDKFEFKPLVVPIIDIPNLKDLGNATPPLKWFGINKEKFPGVIYETINEPLGNLLKQVEKEYGKKIEKM</sequence>
<dbReference type="Pfam" id="PF25038">
    <property type="entry name" value="Csf1_C"/>
    <property type="match status" value="1"/>
</dbReference>
<evidence type="ECO:0000259" key="3">
    <source>
        <dbReference type="Pfam" id="PF25038"/>
    </source>
</evidence>
<dbReference type="PANTHER" id="PTHR32085">
    <property type="entry name" value="PROTEIN CSF1"/>
    <property type="match status" value="1"/>
</dbReference>
<dbReference type="VEuPathDB" id="FungiDB:HGUI_03528"/>
<dbReference type="InterPro" id="IPR029636">
    <property type="entry name" value="Csf1"/>
</dbReference>
<evidence type="ECO:0000256" key="1">
    <source>
        <dbReference type="SAM" id="Coils"/>
    </source>
</evidence>
<dbReference type="GO" id="GO:0006113">
    <property type="term" value="P:fermentation"/>
    <property type="evidence" value="ECO:0007669"/>
    <property type="project" value="InterPro"/>
</dbReference>
<evidence type="ECO:0000313" key="4">
    <source>
        <dbReference type="EMBL" id="SGZ41328.1"/>
    </source>
</evidence>
<evidence type="ECO:0000259" key="2">
    <source>
        <dbReference type="Pfam" id="PF21678"/>
    </source>
</evidence>
<evidence type="ECO:0000313" key="5">
    <source>
        <dbReference type="Proteomes" id="UP000183365"/>
    </source>
</evidence>
<dbReference type="Pfam" id="PF21678">
    <property type="entry name" value="Csf1_N"/>
    <property type="match status" value="1"/>
</dbReference>
<feature type="domain" description="Csf1 C-terminal region" evidence="3">
    <location>
        <begin position="1671"/>
        <end position="2973"/>
    </location>
</feature>
<dbReference type="InterPro" id="IPR056779">
    <property type="entry name" value="Csf1_C"/>
</dbReference>
<accession>A0A1L0B473</accession>
<keyword evidence="5" id="KW-1185">Reference proteome</keyword>
<feature type="coiled-coil region" evidence="1">
    <location>
        <begin position="217"/>
        <end position="244"/>
    </location>
</feature>
<protein>
    <submittedName>
        <fullName evidence="4">Uncharacterized protein</fullName>
    </submittedName>
</protein>
<dbReference type="GO" id="GO:0016020">
    <property type="term" value="C:membrane"/>
    <property type="evidence" value="ECO:0007669"/>
    <property type="project" value="InterPro"/>
</dbReference>
<keyword evidence="1" id="KW-0175">Coiled coil</keyword>
<reference evidence="5" key="1">
    <citation type="submission" date="2016-11" db="EMBL/GenBank/DDBJ databases">
        <authorList>
            <person name="Guldener U."/>
        </authorList>
    </citation>
    <scope>NUCLEOTIDE SEQUENCE [LARGE SCALE GENOMIC DNA]</scope>
</reference>
<name>A0A1L0B473_9ASCO</name>
<dbReference type="Proteomes" id="UP000183365">
    <property type="component" value="Unassembled WGS sequence"/>
</dbReference>
<feature type="domain" description="Csf1 N-terminal" evidence="2">
    <location>
        <begin position="40"/>
        <end position="1102"/>
    </location>
</feature>
<dbReference type="InterPro" id="IPR048636">
    <property type="entry name" value="Csf1_N"/>
</dbReference>
<dbReference type="PANTHER" id="PTHR32085:SF3">
    <property type="entry name" value="PROTEIN CSF1"/>
    <property type="match status" value="1"/>
</dbReference>
<proteinExistence type="predicted"/>
<gene>
    <name evidence="4" type="ORF">HGUI_03528</name>
</gene>
<dbReference type="OrthoDB" id="10051416at2759"/>
<organism evidence="4 5">
    <name type="scientific">Hanseniaspora guilliermondii</name>
    <dbReference type="NCBI Taxonomy" id="56406"/>
    <lineage>
        <taxon>Eukaryota</taxon>
        <taxon>Fungi</taxon>
        <taxon>Dikarya</taxon>
        <taxon>Ascomycota</taxon>
        <taxon>Saccharomycotina</taxon>
        <taxon>Saccharomycetes</taxon>
        <taxon>Saccharomycodales</taxon>
        <taxon>Saccharomycodaceae</taxon>
        <taxon>Hanseniaspora</taxon>
    </lineage>
</organism>
<dbReference type="EMBL" id="FQNF01000094">
    <property type="protein sequence ID" value="SGZ41328.1"/>
    <property type="molecule type" value="Genomic_DNA"/>
</dbReference>